<gene>
    <name evidence="1" type="ORF">PPENT_87.1.T0490285</name>
</gene>
<sequence>MNSEGKQDLMKKLIEFLLQQAMDKNAKKNNEPVPKQFLTNKLVEYYKVLIKSQQLQKQYAELLQKEKYKETLDLINKANLNAIEENFEILLIK</sequence>
<dbReference type="AlphaFoldDB" id="A0A8S1UY07"/>
<organism evidence="1 2">
    <name type="scientific">Paramecium pentaurelia</name>
    <dbReference type="NCBI Taxonomy" id="43138"/>
    <lineage>
        <taxon>Eukaryota</taxon>
        <taxon>Sar</taxon>
        <taxon>Alveolata</taxon>
        <taxon>Ciliophora</taxon>
        <taxon>Intramacronucleata</taxon>
        <taxon>Oligohymenophorea</taxon>
        <taxon>Peniculida</taxon>
        <taxon>Parameciidae</taxon>
        <taxon>Paramecium</taxon>
    </lineage>
</organism>
<reference evidence="1" key="1">
    <citation type="submission" date="2021-01" db="EMBL/GenBank/DDBJ databases">
        <authorList>
            <consortium name="Genoscope - CEA"/>
            <person name="William W."/>
        </authorList>
    </citation>
    <scope>NUCLEOTIDE SEQUENCE</scope>
</reference>
<keyword evidence="2" id="KW-1185">Reference proteome</keyword>
<name>A0A8S1UY07_9CILI</name>
<comment type="caution">
    <text evidence="1">The sequence shown here is derived from an EMBL/GenBank/DDBJ whole genome shotgun (WGS) entry which is preliminary data.</text>
</comment>
<evidence type="ECO:0000313" key="1">
    <source>
        <dbReference type="EMBL" id="CAD8168772.1"/>
    </source>
</evidence>
<proteinExistence type="predicted"/>
<dbReference type="EMBL" id="CAJJDO010000049">
    <property type="protein sequence ID" value="CAD8168772.1"/>
    <property type="molecule type" value="Genomic_DNA"/>
</dbReference>
<dbReference type="Proteomes" id="UP000689195">
    <property type="component" value="Unassembled WGS sequence"/>
</dbReference>
<protein>
    <submittedName>
        <fullName evidence="1">Uncharacterized protein</fullName>
    </submittedName>
</protein>
<evidence type="ECO:0000313" key="2">
    <source>
        <dbReference type="Proteomes" id="UP000689195"/>
    </source>
</evidence>
<accession>A0A8S1UY07</accession>